<evidence type="ECO:0000256" key="11">
    <source>
        <dbReference type="HAMAP-Rule" id="MF_00165"/>
    </source>
</evidence>
<gene>
    <name evidence="11" type="primary">tmk</name>
    <name evidence="13" type="ORF">PS2015_1963</name>
</gene>
<feature type="binding site" evidence="11">
    <location>
        <begin position="7"/>
        <end position="14"/>
    </location>
    <ligand>
        <name>ATP</name>
        <dbReference type="ChEBI" id="CHEBI:30616"/>
    </ligand>
</feature>
<dbReference type="KEGG" id="pspi:PS2015_1963"/>
<dbReference type="NCBIfam" id="TIGR00041">
    <property type="entry name" value="DTMP_kinase"/>
    <property type="match status" value="1"/>
</dbReference>
<dbReference type="EC" id="2.7.4.9" evidence="2 11"/>
<dbReference type="InterPro" id="IPR018094">
    <property type="entry name" value="Thymidylate_kinase"/>
</dbReference>
<name>A0A0S2KE70_9GAMM</name>
<dbReference type="GO" id="GO:0004798">
    <property type="term" value="F:dTMP kinase activity"/>
    <property type="evidence" value="ECO:0007669"/>
    <property type="project" value="UniProtKB-UniRule"/>
</dbReference>
<evidence type="ECO:0000256" key="6">
    <source>
        <dbReference type="ARBA" id="ARBA00022741"/>
    </source>
</evidence>
<dbReference type="AlphaFoldDB" id="A0A0S2KE70"/>
<dbReference type="InterPro" id="IPR018095">
    <property type="entry name" value="Thymidylate_kin_CS"/>
</dbReference>
<keyword evidence="8 11" id="KW-0067">ATP-binding</keyword>
<sequence length="207" mass="22781">MLIVFEGIDGCGKSAVMERVSAHLAGRGVDPLMTSEFGPHMPWGPGLKADLIEAAGNPLDEYDVVRTARRFHAYEVLEPAHELGRVVLMDRYIASTCAYQGQTDALPVRRILDEHDQDEMLWPDLTIQLQCSYHIAKKRVTARGKGDAFEKRGADFFTQAAEIFDCLAHVQLSRDARRIALIDADQDLETVTAGAVAAVNKLMGISA</sequence>
<dbReference type="Proteomes" id="UP000065641">
    <property type="component" value="Chromosome"/>
</dbReference>
<dbReference type="CDD" id="cd01672">
    <property type="entry name" value="TMPK"/>
    <property type="match status" value="1"/>
</dbReference>
<dbReference type="PATRIC" id="fig|1249552.3.peg.1970"/>
<dbReference type="EMBL" id="CP013189">
    <property type="protein sequence ID" value="ALO46605.1"/>
    <property type="molecule type" value="Genomic_DNA"/>
</dbReference>
<evidence type="ECO:0000256" key="10">
    <source>
        <dbReference type="ARBA" id="ARBA00048743"/>
    </source>
</evidence>
<dbReference type="PROSITE" id="PS01331">
    <property type="entry name" value="THYMIDYLATE_KINASE"/>
    <property type="match status" value="1"/>
</dbReference>
<dbReference type="STRING" id="1249552.PS2015_1963"/>
<organism evidence="13 14">
    <name type="scientific">Pseudohongiella spirulinae</name>
    <dbReference type="NCBI Taxonomy" id="1249552"/>
    <lineage>
        <taxon>Bacteria</taxon>
        <taxon>Pseudomonadati</taxon>
        <taxon>Pseudomonadota</taxon>
        <taxon>Gammaproteobacteria</taxon>
        <taxon>Pseudomonadales</taxon>
        <taxon>Pseudohongiellaceae</taxon>
        <taxon>Pseudohongiella</taxon>
    </lineage>
</organism>
<keyword evidence="14" id="KW-1185">Reference proteome</keyword>
<dbReference type="Pfam" id="PF02223">
    <property type="entry name" value="Thymidylate_kin"/>
    <property type="match status" value="1"/>
</dbReference>
<dbReference type="Gene3D" id="3.40.50.300">
    <property type="entry name" value="P-loop containing nucleotide triphosphate hydrolases"/>
    <property type="match status" value="1"/>
</dbReference>
<evidence type="ECO:0000256" key="9">
    <source>
        <dbReference type="ARBA" id="ARBA00029962"/>
    </source>
</evidence>
<evidence type="ECO:0000313" key="14">
    <source>
        <dbReference type="Proteomes" id="UP000065641"/>
    </source>
</evidence>
<dbReference type="InterPro" id="IPR027417">
    <property type="entry name" value="P-loop_NTPase"/>
</dbReference>
<comment type="catalytic activity">
    <reaction evidence="10 11">
        <text>dTMP + ATP = dTDP + ADP</text>
        <dbReference type="Rhea" id="RHEA:13517"/>
        <dbReference type="ChEBI" id="CHEBI:30616"/>
        <dbReference type="ChEBI" id="CHEBI:58369"/>
        <dbReference type="ChEBI" id="CHEBI:63528"/>
        <dbReference type="ChEBI" id="CHEBI:456216"/>
        <dbReference type="EC" id="2.7.4.9"/>
    </reaction>
</comment>
<dbReference type="GO" id="GO:0006233">
    <property type="term" value="P:dTDP biosynthetic process"/>
    <property type="evidence" value="ECO:0007669"/>
    <property type="project" value="InterPro"/>
</dbReference>
<evidence type="ECO:0000256" key="4">
    <source>
        <dbReference type="ARBA" id="ARBA00022679"/>
    </source>
</evidence>
<keyword evidence="4 11" id="KW-0808">Transferase</keyword>
<dbReference type="OrthoDB" id="9774907at2"/>
<reference evidence="13 14" key="1">
    <citation type="submission" date="2015-11" db="EMBL/GenBank/DDBJ databases">
        <authorList>
            <person name="Zhang Y."/>
            <person name="Guo Z."/>
        </authorList>
    </citation>
    <scope>NUCLEOTIDE SEQUENCE [LARGE SCALE GENOMIC DNA]</scope>
    <source>
        <strain evidence="13 14">KCTC 32221</strain>
    </source>
</reference>
<dbReference type="RefSeq" id="WP_058022079.1">
    <property type="nucleotide sequence ID" value="NZ_CP013189.1"/>
</dbReference>
<evidence type="ECO:0000256" key="8">
    <source>
        <dbReference type="ARBA" id="ARBA00022840"/>
    </source>
</evidence>
<evidence type="ECO:0000256" key="2">
    <source>
        <dbReference type="ARBA" id="ARBA00012980"/>
    </source>
</evidence>
<comment type="similarity">
    <text evidence="1 11">Belongs to the thymidylate kinase family.</text>
</comment>
<evidence type="ECO:0000259" key="12">
    <source>
        <dbReference type="Pfam" id="PF02223"/>
    </source>
</evidence>
<protein>
    <recommendedName>
        <fullName evidence="3 11">Thymidylate kinase</fullName>
        <ecNumber evidence="2 11">2.7.4.9</ecNumber>
    </recommendedName>
    <alternativeName>
        <fullName evidence="9 11">dTMP kinase</fullName>
    </alternativeName>
</protein>
<keyword evidence="7 11" id="KW-0418">Kinase</keyword>
<evidence type="ECO:0000256" key="3">
    <source>
        <dbReference type="ARBA" id="ARBA00017144"/>
    </source>
</evidence>
<dbReference type="GO" id="GO:0005524">
    <property type="term" value="F:ATP binding"/>
    <property type="evidence" value="ECO:0007669"/>
    <property type="project" value="UniProtKB-UniRule"/>
</dbReference>
<evidence type="ECO:0000256" key="7">
    <source>
        <dbReference type="ARBA" id="ARBA00022777"/>
    </source>
</evidence>
<dbReference type="GO" id="GO:0006227">
    <property type="term" value="P:dUDP biosynthetic process"/>
    <property type="evidence" value="ECO:0007669"/>
    <property type="project" value="TreeGrafter"/>
</dbReference>
<keyword evidence="6 11" id="KW-0547">Nucleotide-binding</keyword>
<dbReference type="SUPFAM" id="SSF52540">
    <property type="entry name" value="P-loop containing nucleoside triphosphate hydrolases"/>
    <property type="match status" value="1"/>
</dbReference>
<keyword evidence="5 11" id="KW-0545">Nucleotide biosynthesis</keyword>
<evidence type="ECO:0000256" key="1">
    <source>
        <dbReference type="ARBA" id="ARBA00009776"/>
    </source>
</evidence>
<dbReference type="GO" id="GO:0006235">
    <property type="term" value="P:dTTP biosynthetic process"/>
    <property type="evidence" value="ECO:0007669"/>
    <property type="project" value="UniProtKB-UniRule"/>
</dbReference>
<dbReference type="PANTHER" id="PTHR10344:SF4">
    <property type="entry name" value="UMP-CMP KINASE 2, MITOCHONDRIAL"/>
    <property type="match status" value="1"/>
</dbReference>
<evidence type="ECO:0000256" key="5">
    <source>
        <dbReference type="ARBA" id="ARBA00022727"/>
    </source>
</evidence>
<dbReference type="InterPro" id="IPR039430">
    <property type="entry name" value="Thymidylate_kin-like_dom"/>
</dbReference>
<accession>A0A0S2KE70</accession>
<feature type="domain" description="Thymidylate kinase-like" evidence="12">
    <location>
        <begin position="5"/>
        <end position="191"/>
    </location>
</feature>
<dbReference type="PANTHER" id="PTHR10344">
    <property type="entry name" value="THYMIDYLATE KINASE"/>
    <property type="match status" value="1"/>
</dbReference>
<comment type="function">
    <text evidence="11">Phosphorylation of dTMP to form dTDP in both de novo and salvage pathways of dTTP synthesis.</text>
</comment>
<dbReference type="HAMAP" id="MF_00165">
    <property type="entry name" value="Thymidylate_kinase"/>
    <property type="match status" value="1"/>
</dbReference>
<evidence type="ECO:0000313" key="13">
    <source>
        <dbReference type="EMBL" id="ALO46605.1"/>
    </source>
</evidence>
<proteinExistence type="inferred from homology"/>
<dbReference type="GO" id="GO:0005829">
    <property type="term" value="C:cytosol"/>
    <property type="evidence" value="ECO:0007669"/>
    <property type="project" value="TreeGrafter"/>
</dbReference>